<organism evidence="1 2">
    <name type="scientific">Mesorhizobium temperatum</name>
    <dbReference type="NCBI Taxonomy" id="241416"/>
    <lineage>
        <taxon>Bacteria</taxon>
        <taxon>Pseudomonadati</taxon>
        <taxon>Pseudomonadota</taxon>
        <taxon>Alphaproteobacteria</taxon>
        <taxon>Hyphomicrobiales</taxon>
        <taxon>Phyllobacteriaceae</taxon>
        <taxon>Mesorhizobium</taxon>
    </lineage>
</organism>
<keyword evidence="2" id="KW-1185">Reference proteome</keyword>
<evidence type="ECO:0000313" key="2">
    <source>
        <dbReference type="Proteomes" id="UP000216442"/>
    </source>
</evidence>
<accession>A0A271L8X5</accession>
<dbReference type="OrthoDB" id="9789980at2"/>
<proteinExistence type="predicted"/>
<name>A0A271L8X5_9HYPH</name>
<gene>
    <name evidence="1" type="ORF">CIT26_33465</name>
</gene>
<dbReference type="EMBL" id="NPKJ01000076">
    <property type="protein sequence ID" value="PAQ04543.1"/>
    <property type="molecule type" value="Genomic_DNA"/>
</dbReference>
<dbReference type="AlphaFoldDB" id="A0A271L8X5"/>
<comment type="caution">
    <text evidence="1">The sequence shown here is derived from an EMBL/GenBank/DDBJ whole genome shotgun (WGS) entry which is preliminary data.</text>
</comment>
<evidence type="ECO:0000313" key="1">
    <source>
        <dbReference type="EMBL" id="PAQ04543.1"/>
    </source>
</evidence>
<reference evidence="1 2" key="1">
    <citation type="submission" date="2017-08" db="EMBL/GenBank/DDBJ databases">
        <title>Mesorhizobium wenxinae sp. nov., a novel rhizobial species isolated from root nodules of chickpea (Cicer arietinum L.).</title>
        <authorList>
            <person name="Zhang J."/>
        </authorList>
    </citation>
    <scope>NUCLEOTIDE SEQUENCE [LARGE SCALE GENOMIC DNA]</scope>
    <source>
        <strain evidence="1 2">SDW018</strain>
    </source>
</reference>
<dbReference type="Proteomes" id="UP000216442">
    <property type="component" value="Unassembled WGS sequence"/>
</dbReference>
<protein>
    <submittedName>
        <fullName evidence="1">Uncharacterized protein</fullName>
    </submittedName>
</protein>
<sequence length="71" mass="7873">MTDRSITSCDECGSTYFVESSAMTSLCAECAFHLYGYPACEHQFENGRRTGCGWDVSRSKSIADIISWESS</sequence>